<evidence type="ECO:0000256" key="1">
    <source>
        <dbReference type="ARBA" id="ARBA00004651"/>
    </source>
</evidence>
<dbReference type="Gene3D" id="1.10.3720.10">
    <property type="entry name" value="MetI-like"/>
    <property type="match status" value="1"/>
</dbReference>
<organism evidence="10 11">
    <name type="scientific">Galactobacter caseinivorans</name>
    <dbReference type="NCBI Taxonomy" id="2676123"/>
    <lineage>
        <taxon>Bacteria</taxon>
        <taxon>Bacillati</taxon>
        <taxon>Actinomycetota</taxon>
        <taxon>Actinomycetes</taxon>
        <taxon>Micrococcales</taxon>
        <taxon>Micrococcaceae</taxon>
        <taxon>Galactobacter</taxon>
    </lineage>
</organism>
<dbReference type="Pfam" id="PF00528">
    <property type="entry name" value="BPD_transp_1"/>
    <property type="match status" value="1"/>
</dbReference>
<feature type="transmembrane region" description="Helical" evidence="7">
    <location>
        <begin position="63"/>
        <end position="84"/>
    </location>
</feature>
<evidence type="ECO:0000313" key="10">
    <source>
        <dbReference type="EMBL" id="RKW69595.1"/>
    </source>
</evidence>
<evidence type="ECO:0000313" key="11">
    <source>
        <dbReference type="Proteomes" id="UP000273119"/>
    </source>
</evidence>
<feature type="region of interest" description="Disordered" evidence="8">
    <location>
        <begin position="1"/>
        <end position="45"/>
    </location>
</feature>
<dbReference type="InterPro" id="IPR025966">
    <property type="entry name" value="OppC_N"/>
</dbReference>
<dbReference type="EMBL" id="QQXL01000008">
    <property type="protein sequence ID" value="RKW69595.1"/>
    <property type="molecule type" value="Genomic_DNA"/>
</dbReference>
<dbReference type="SUPFAM" id="SSF161098">
    <property type="entry name" value="MetI-like"/>
    <property type="match status" value="1"/>
</dbReference>
<keyword evidence="11" id="KW-1185">Reference proteome</keyword>
<feature type="domain" description="ABC transmembrane type-1" evidence="9">
    <location>
        <begin position="129"/>
        <end position="319"/>
    </location>
</feature>
<evidence type="ECO:0000256" key="6">
    <source>
        <dbReference type="ARBA" id="ARBA00023136"/>
    </source>
</evidence>
<evidence type="ECO:0000256" key="8">
    <source>
        <dbReference type="SAM" id="MobiDB-lite"/>
    </source>
</evidence>
<dbReference type="PANTHER" id="PTHR43386">
    <property type="entry name" value="OLIGOPEPTIDE TRANSPORT SYSTEM PERMEASE PROTEIN APPC"/>
    <property type="match status" value="1"/>
</dbReference>
<feature type="transmembrane region" description="Helical" evidence="7">
    <location>
        <begin position="301"/>
        <end position="322"/>
    </location>
</feature>
<name>A0A496PGJ0_9MICC</name>
<evidence type="ECO:0000256" key="2">
    <source>
        <dbReference type="ARBA" id="ARBA00022448"/>
    </source>
</evidence>
<dbReference type="AlphaFoldDB" id="A0A496PGJ0"/>
<feature type="transmembrane region" description="Helical" evidence="7">
    <location>
        <begin position="242"/>
        <end position="263"/>
    </location>
</feature>
<keyword evidence="4 7" id="KW-0812">Transmembrane</keyword>
<keyword evidence="6 7" id="KW-0472">Membrane</keyword>
<keyword evidence="5 7" id="KW-1133">Transmembrane helix</keyword>
<keyword evidence="2 7" id="KW-0813">Transport</keyword>
<protein>
    <submittedName>
        <fullName evidence="10">ABC transporter permease</fullName>
    </submittedName>
</protein>
<comment type="subcellular location">
    <subcellularLocation>
        <location evidence="1 7">Cell membrane</location>
        <topology evidence="1 7">Multi-pass membrane protein</topology>
    </subcellularLocation>
</comment>
<evidence type="ECO:0000256" key="7">
    <source>
        <dbReference type="RuleBase" id="RU363032"/>
    </source>
</evidence>
<dbReference type="Proteomes" id="UP000273119">
    <property type="component" value="Unassembled WGS sequence"/>
</dbReference>
<gene>
    <name evidence="10" type="ORF">DWQ67_12435</name>
</gene>
<evidence type="ECO:0000256" key="3">
    <source>
        <dbReference type="ARBA" id="ARBA00022475"/>
    </source>
</evidence>
<comment type="caution">
    <text evidence="10">The sequence shown here is derived from an EMBL/GenBank/DDBJ whole genome shotgun (WGS) entry which is preliminary data.</text>
</comment>
<feature type="compositionally biased region" description="Basic and acidic residues" evidence="8">
    <location>
        <begin position="33"/>
        <end position="45"/>
    </location>
</feature>
<keyword evidence="3" id="KW-1003">Cell membrane</keyword>
<reference evidence="10 11" key="1">
    <citation type="submission" date="2018-07" db="EMBL/GenBank/DDBJ databases">
        <title>Arthrobacter sp. nov., isolated from raw cow's milk with high bacterial count.</title>
        <authorList>
            <person name="Hahne J."/>
            <person name="Isele D."/>
            <person name="Lipski A."/>
        </authorList>
    </citation>
    <scope>NUCLEOTIDE SEQUENCE [LARGE SCALE GENOMIC DNA]</scope>
    <source>
        <strain evidence="10 11">JZ R-183</strain>
    </source>
</reference>
<evidence type="ECO:0000256" key="4">
    <source>
        <dbReference type="ARBA" id="ARBA00022692"/>
    </source>
</evidence>
<comment type="similarity">
    <text evidence="7">Belongs to the binding-protein-dependent transport system permease family.</text>
</comment>
<dbReference type="CDD" id="cd06261">
    <property type="entry name" value="TM_PBP2"/>
    <property type="match status" value="1"/>
</dbReference>
<dbReference type="GO" id="GO:0055085">
    <property type="term" value="P:transmembrane transport"/>
    <property type="evidence" value="ECO:0007669"/>
    <property type="project" value="InterPro"/>
</dbReference>
<evidence type="ECO:0000259" key="9">
    <source>
        <dbReference type="PROSITE" id="PS50928"/>
    </source>
</evidence>
<dbReference type="RefSeq" id="WP_121485925.1">
    <property type="nucleotide sequence ID" value="NZ_QQXL01000008.1"/>
</dbReference>
<evidence type="ECO:0000256" key="5">
    <source>
        <dbReference type="ARBA" id="ARBA00022989"/>
    </source>
</evidence>
<dbReference type="InterPro" id="IPR000515">
    <property type="entry name" value="MetI-like"/>
</dbReference>
<dbReference type="PROSITE" id="PS50928">
    <property type="entry name" value="ABC_TM1"/>
    <property type="match status" value="1"/>
</dbReference>
<feature type="transmembrane region" description="Helical" evidence="7">
    <location>
        <begin position="133"/>
        <end position="161"/>
    </location>
</feature>
<dbReference type="GO" id="GO:0005886">
    <property type="term" value="C:plasma membrane"/>
    <property type="evidence" value="ECO:0007669"/>
    <property type="project" value="UniProtKB-SubCell"/>
</dbReference>
<accession>A0A496PGJ0</accession>
<proteinExistence type="inferred from homology"/>
<feature type="transmembrane region" description="Helical" evidence="7">
    <location>
        <begin position="168"/>
        <end position="187"/>
    </location>
</feature>
<dbReference type="Pfam" id="PF12911">
    <property type="entry name" value="OppC_N"/>
    <property type="match status" value="1"/>
</dbReference>
<sequence length="333" mass="34247">MSANIPDPNLLPDGAPVTGTASAAVTEPAGKAPKKDAGDTRHSDRGTSIWGEAFQRLRRSPMAISGAIIIFLFILVAIFAPILAPYPGEATPGMRLVTPTNIPGIGTPGYPLGLDNFGGDVVSKLIWGARSSLLVGVISTCIGLVGGLFLGALAGGFGGWIDTVIMRIVDILLSVPNLLMAVSIAAIAGQSPFAVMIAIGAAQIPVFARLLRSSMLQQRGADYILAAQTLGLGRGKITMSHLLPNALGPVIVQATLALATAVIDAAALSFLGLGGGVPQTAEWGRMLTVAQNFLSSAPQLAFLPGICIAITALGFTLLGESLREALDPKARKR</sequence>
<dbReference type="InterPro" id="IPR050366">
    <property type="entry name" value="BP-dependent_transpt_permease"/>
</dbReference>
<dbReference type="InterPro" id="IPR035906">
    <property type="entry name" value="MetI-like_sf"/>
</dbReference>
<dbReference type="PANTHER" id="PTHR43386:SF1">
    <property type="entry name" value="D,D-DIPEPTIDE TRANSPORT SYSTEM PERMEASE PROTEIN DDPC-RELATED"/>
    <property type="match status" value="1"/>
</dbReference>
<feature type="transmembrane region" description="Helical" evidence="7">
    <location>
        <begin position="193"/>
        <end position="211"/>
    </location>
</feature>